<evidence type="ECO:0000313" key="2">
    <source>
        <dbReference type="Proteomes" id="UP000536262"/>
    </source>
</evidence>
<organism evidence="1 2">
    <name type="scientific">Aminobacter aganoensis</name>
    <dbReference type="NCBI Taxonomy" id="83264"/>
    <lineage>
        <taxon>Bacteria</taxon>
        <taxon>Pseudomonadati</taxon>
        <taxon>Pseudomonadota</taxon>
        <taxon>Alphaproteobacteria</taxon>
        <taxon>Hyphomicrobiales</taxon>
        <taxon>Phyllobacteriaceae</taxon>
        <taxon>Aminobacter</taxon>
    </lineage>
</organism>
<dbReference type="Proteomes" id="UP000536262">
    <property type="component" value="Unassembled WGS sequence"/>
</dbReference>
<protein>
    <submittedName>
        <fullName evidence="1">Uncharacterized protein</fullName>
    </submittedName>
</protein>
<gene>
    <name evidence="1" type="ORF">GGR00_005117</name>
</gene>
<comment type="caution">
    <text evidence="1">The sequence shown here is derived from an EMBL/GenBank/DDBJ whole genome shotgun (WGS) entry which is preliminary data.</text>
</comment>
<dbReference type="EMBL" id="JACHOU010000022">
    <property type="protein sequence ID" value="MBB6357296.1"/>
    <property type="molecule type" value="Genomic_DNA"/>
</dbReference>
<accession>A0A7X0FCR5</accession>
<keyword evidence="2" id="KW-1185">Reference proteome</keyword>
<sequence length="63" mass="6825">MSETKPIVGYAVYPPALPGLPYLAVTLLPDGKVEARQFESAEAANLYIVKLSKGSLIPQSRKH</sequence>
<name>A0A7X0FCR5_9HYPH</name>
<reference evidence="1 2" key="1">
    <citation type="submission" date="2020-08" db="EMBL/GenBank/DDBJ databases">
        <title>Genomic Encyclopedia of Type Strains, Phase IV (KMG-IV): sequencing the most valuable type-strain genomes for metagenomic binning, comparative biology and taxonomic classification.</title>
        <authorList>
            <person name="Goeker M."/>
        </authorList>
    </citation>
    <scope>NUCLEOTIDE SEQUENCE [LARGE SCALE GENOMIC DNA]</scope>
    <source>
        <strain evidence="1 2">DSM 7051</strain>
    </source>
</reference>
<dbReference type="AlphaFoldDB" id="A0A7X0FCR5"/>
<evidence type="ECO:0000313" key="1">
    <source>
        <dbReference type="EMBL" id="MBB6357296.1"/>
    </source>
</evidence>
<proteinExistence type="predicted"/>
<dbReference type="RefSeq" id="WP_184702026.1">
    <property type="nucleotide sequence ID" value="NZ_BAABEG010000004.1"/>
</dbReference>